<dbReference type="PANTHER" id="PTHR11373">
    <property type="entry name" value="DEOXYNUCLEOSIDE TRIPHOSPHATE TRIPHOSPHOHYDROLASE"/>
    <property type="match status" value="1"/>
</dbReference>
<gene>
    <name evidence="3" type="ORF">Sipo8835_45420</name>
</gene>
<evidence type="ECO:0000313" key="3">
    <source>
        <dbReference type="EMBL" id="TQE15405.1"/>
    </source>
</evidence>
<dbReference type="HAMAP" id="MF_01212">
    <property type="entry name" value="dGTPase_type2"/>
    <property type="match status" value="1"/>
</dbReference>
<dbReference type="SMART" id="SM00471">
    <property type="entry name" value="HDc"/>
    <property type="match status" value="1"/>
</dbReference>
<keyword evidence="1 2" id="KW-0378">Hydrolase</keyword>
<dbReference type="InterPro" id="IPR006674">
    <property type="entry name" value="HD_domain"/>
</dbReference>
<comment type="caution">
    <text evidence="3">The sequence shown here is derived from an EMBL/GenBank/DDBJ whole genome shotgun (WGS) entry which is preliminary data.</text>
</comment>
<dbReference type="Gene3D" id="1.10.3210.10">
    <property type="entry name" value="Hypothetical protein af1432"/>
    <property type="match status" value="1"/>
</dbReference>
<name>A0A540P9N0_9ACTN</name>
<accession>A0A540P9N0</accession>
<dbReference type="EMBL" id="SPAZ01000369">
    <property type="protein sequence ID" value="TQE15405.1"/>
    <property type="molecule type" value="Genomic_DNA"/>
</dbReference>
<dbReference type="InterPro" id="IPR006261">
    <property type="entry name" value="dGTPase"/>
</dbReference>
<dbReference type="NCBIfam" id="NF002829">
    <property type="entry name" value="PRK03007.1"/>
    <property type="match status" value="1"/>
</dbReference>
<dbReference type="InterPro" id="IPR023023">
    <property type="entry name" value="dNTPase_2"/>
</dbReference>
<proteinExistence type="inferred from homology"/>
<dbReference type="GO" id="GO:0006203">
    <property type="term" value="P:dGTP catabolic process"/>
    <property type="evidence" value="ECO:0007669"/>
    <property type="project" value="TreeGrafter"/>
</dbReference>
<dbReference type="InterPro" id="IPR003607">
    <property type="entry name" value="HD/PDEase_dom"/>
</dbReference>
<dbReference type="AlphaFoldDB" id="A0A540P9N0"/>
<dbReference type="Proteomes" id="UP000318720">
    <property type="component" value="Unassembled WGS sequence"/>
</dbReference>
<dbReference type="GO" id="GO:0008832">
    <property type="term" value="F:dGTPase activity"/>
    <property type="evidence" value="ECO:0007669"/>
    <property type="project" value="TreeGrafter"/>
</dbReference>
<protein>
    <recommendedName>
        <fullName evidence="2">Deoxyguanosinetriphosphate triphosphohydrolase-like protein</fullName>
    </recommendedName>
</protein>
<evidence type="ECO:0000256" key="2">
    <source>
        <dbReference type="HAMAP-Rule" id="MF_01212"/>
    </source>
</evidence>
<dbReference type="CDD" id="cd00077">
    <property type="entry name" value="HDc"/>
    <property type="match status" value="1"/>
</dbReference>
<organism evidence="3 4">
    <name type="scientific">Streptomyces ipomoeae</name>
    <dbReference type="NCBI Taxonomy" id="103232"/>
    <lineage>
        <taxon>Bacteria</taxon>
        <taxon>Bacillati</taxon>
        <taxon>Actinomycetota</taxon>
        <taxon>Actinomycetes</taxon>
        <taxon>Kitasatosporales</taxon>
        <taxon>Streptomycetaceae</taxon>
        <taxon>Streptomyces</taxon>
    </lineage>
</organism>
<dbReference type="Pfam" id="PF01966">
    <property type="entry name" value="HD"/>
    <property type="match status" value="1"/>
</dbReference>
<dbReference type="GeneID" id="301700364"/>
<dbReference type="SUPFAM" id="SSF109604">
    <property type="entry name" value="HD-domain/PDEase-like"/>
    <property type="match status" value="1"/>
</dbReference>
<dbReference type="PROSITE" id="PS51831">
    <property type="entry name" value="HD"/>
    <property type="match status" value="1"/>
</dbReference>
<reference evidence="3 4" key="1">
    <citation type="submission" date="2019-03" db="EMBL/GenBank/DDBJ databases">
        <title>Comparative genomic analyses of the sweetpotato soil rot pathogen, Streptomyces ipomoeae.</title>
        <authorList>
            <person name="Ruschel Soares N."/>
            <person name="Badger J.H."/>
            <person name="Huguet-Tapia J.C."/>
            <person name="Clark C.A."/>
            <person name="Pettis G.S."/>
        </authorList>
    </citation>
    <scope>NUCLEOTIDE SEQUENCE [LARGE SCALE GENOMIC DNA]</scope>
    <source>
        <strain evidence="3 4">88-35</strain>
    </source>
</reference>
<evidence type="ECO:0000313" key="4">
    <source>
        <dbReference type="Proteomes" id="UP000318720"/>
    </source>
</evidence>
<dbReference type="InterPro" id="IPR050135">
    <property type="entry name" value="dGTPase-like"/>
</dbReference>
<sequence length="438" mass="48304">MEGTALAPHENHTPPSGYDPTSVARWAPEPDKRPGRTAFQRDRARVLHSAALRRLAGKTQVVTPGTRNQAWDASPRTRLTHSLECAQVGRELGAVLGCDPDLVEAACLSHDLGHPPFGHNGEQALNEFAEDCGGFEGNAQSLRLLTRIEPKRFVRSPESDDLMSVGLNLTRATLDAATKYPWPRGVHPTDPKSPKFGVYEDDRPVFDWVRQGAPDGRTTFEAQVMDWSDDVAYSVHDVEDGLHAGHIDPNCLHAEPERQEVFAVARGRYVPADTDPAELAEALDRLLDQEWWPHGYDGTAVAQARLKDATSQLIGRFCLAAEAATREAYGGGRLTRYGAALVVPRGTRLECAVLKAVADRYVMQRAEQERLRADQRIVVAELAEALTARAPEGLEPQFRALFDVALDDRARKRVIVDQIASLTDISARTLHARLMGRK</sequence>
<comment type="similarity">
    <text evidence="2">Belongs to the dGTPase family. Type 2 subfamily.</text>
</comment>
<dbReference type="RefSeq" id="WP_009314037.1">
    <property type="nucleotide sequence ID" value="NZ_CP182305.1"/>
</dbReference>
<dbReference type="Pfam" id="PF13286">
    <property type="entry name" value="HD_assoc"/>
    <property type="match status" value="1"/>
</dbReference>
<dbReference type="NCBIfam" id="TIGR01353">
    <property type="entry name" value="dGTP_triPase"/>
    <property type="match status" value="1"/>
</dbReference>
<dbReference type="InterPro" id="IPR026875">
    <property type="entry name" value="PHydrolase_assoc_dom"/>
</dbReference>
<dbReference type="PANTHER" id="PTHR11373:SF32">
    <property type="entry name" value="DEOXYGUANOSINETRIPHOSPHATE TRIPHOSPHOHYDROLASE"/>
    <property type="match status" value="1"/>
</dbReference>
<evidence type="ECO:0000256" key="1">
    <source>
        <dbReference type="ARBA" id="ARBA00022801"/>
    </source>
</evidence>